<evidence type="ECO:0000313" key="1">
    <source>
        <dbReference type="EMBL" id="JAH47901.1"/>
    </source>
</evidence>
<name>A0A0E9T2Q3_ANGAN</name>
<organism evidence="1">
    <name type="scientific">Anguilla anguilla</name>
    <name type="common">European freshwater eel</name>
    <name type="synonym">Muraena anguilla</name>
    <dbReference type="NCBI Taxonomy" id="7936"/>
    <lineage>
        <taxon>Eukaryota</taxon>
        <taxon>Metazoa</taxon>
        <taxon>Chordata</taxon>
        <taxon>Craniata</taxon>
        <taxon>Vertebrata</taxon>
        <taxon>Euteleostomi</taxon>
        <taxon>Actinopterygii</taxon>
        <taxon>Neopterygii</taxon>
        <taxon>Teleostei</taxon>
        <taxon>Anguilliformes</taxon>
        <taxon>Anguillidae</taxon>
        <taxon>Anguilla</taxon>
    </lineage>
</organism>
<reference evidence="1" key="2">
    <citation type="journal article" date="2015" name="Fish Shellfish Immunol.">
        <title>Early steps in the European eel (Anguilla anguilla)-Vibrio vulnificus interaction in the gills: Role of the RtxA13 toxin.</title>
        <authorList>
            <person name="Callol A."/>
            <person name="Pajuelo D."/>
            <person name="Ebbesson L."/>
            <person name="Teles M."/>
            <person name="MacKenzie S."/>
            <person name="Amaro C."/>
        </authorList>
    </citation>
    <scope>NUCLEOTIDE SEQUENCE</scope>
</reference>
<sequence length="14" mass="1504">MQHADSGGVMQKKS</sequence>
<protein>
    <submittedName>
        <fullName evidence="1">Uncharacterized protein</fullName>
    </submittedName>
</protein>
<accession>A0A0E9T2Q3</accession>
<dbReference type="EMBL" id="GBXM01060676">
    <property type="protein sequence ID" value="JAH47901.1"/>
    <property type="molecule type" value="Transcribed_RNA"/>
</dbReference>
<reference evidence="1" key="1">
    <citation type="submission" date="2014-11" db="EMBL/GenBank/DDBJ databases">
        <authorList>
            <person name="Amaro Gonzalez C."/>
        </authorList>
    </citation>
    <scope>NUCLEOTIDE SEQUENCE</scope>
</reference>
<proteinExistence type="predicted"/>